<keyword evidence="2" id="KW-0805">Transcription regulation</keyword>
<keyword evidence="5" id="KW-0539">Nucleus</keyword>
<organism evidence="8 9">
    <name type="scientific">Sesamum alatum</name>
    <dbReference type="NCBI Taxonomy" id="300844"/>
    <lineage>
        <taxon>Eukaryota</taxon>
        <taxon>Viridiplantae</taxon>
        <taxon>Streptophyta</taxon>
        <taxon>Embryophyta</taxon>
        <taxon>Tracheophyta</taxon>
        <taxon>Spermatophyta</taxon>
        <taxon>Magnoliopsida</taxon>
        <taxon>eudicotyledons</taxon>
        <taxon>Gunneridae</taxon>
        <taxon>Pentapetalae</taxon>
        <taxon>asterids</taxon>
        <taxon>lamiids</taxon>
        <taxon>Lamiales</taxon>
        <taxon>Pedaliaceae</taxon>
        <taxon>Sesamum</taxon>
    </lineage>
</organism>
<keyword evidence="4" id="KW-0804">Transcription</keyword>
<name>A0AAE1YW90_9LAMI</name>
<comment type="subcellular location">
    <subcellularLocation>
        <location evidence="1">Nucleus</location>
    </subcellularLocation>
</comment>
<dbReference type="GO" id="GO:0005634">
    <property type="term" value="C:nucleus"/>
    <property type="evidence" value="ECO:0007669"/>
    <property type="project" value="UniProtKB-SubCell"/>
</dbReference>
<feature type="domain" description="TF-B3" evidence="7">
    <location>
        <begin position="22"/>
        <end position="116"/>
    </location>
</feature>
<dbReference type="PANTHER" id="PTHR31391:SF157">
    <property type="entry name" value="B3 DOMAIN-CONTAINING PROTEIN REM16"/>
    <property type="match status" value="1"/>
</dbReference>
<dbReference type="CDD" id="cd10017">
    <property type="entry name" value="B3_DNA"/>
    <property type="match status" value="2"/>
</dbReference>
<keyword evidence="9" id="KW-1185">Reference proteome</keyword>
<evidence type="ECO:0000259" key="7">
    <source>
        <dbReference type="PROSITE" id="PS50863"/>
    </source>
</evidence>
<dbReference type="SUPFAM" id="SSF101936">
    <property type="entry name" value="DNA-binding pseudobarrel domain"/>
    <property type="match status" value="2"/>
</dbReference>
<evidence type="ECO:0000256" key="1">
    <source>
        <dbReference type="ARBA" id="ARBA00004123"/>
    </source>
</evidence>
<dbReference type="InterPro" id="IPR015300">
    <property type="entry name" value="DNA-bd_pseudobarrel_sf"/>
</dbReference>
<evidence type="ECO:0000256" key="3">
    <source>
        <dbReference type="ARBA" id="ARBA00023125"/>
    </source>
</evidence>
<dbReference type="SMART" id="SM01019">
    <property type="entry name" value="B3"/>
    <property type="match status" value="2"/>
</dbReference>
<evidence type="ECO:0000313" key="9">
    <source>
        <dbReference type="Proteomes" id="UP001293254"/>
    </source>
</evidence>
<reference evidence="8" key="1">
    <citation type="submission" date="2020-06" db="EMBL/GenBank/DDBJ databases">
        <authorList>
            <person name="Li T."/>
            <person name="Hu X."/>
            <person name="Zhang T."/>
            <person name="Song X."/>
            <person name="Zhang H."/>
            <person name="Dai N."/>
            <person name="Sheng W."/>
            <person name="Hou X."/>
            <person name="Wei L."/>
        </authorList>
    </citation>
    <scope>NUCLEOTIDE SEQUENCE</scope>
    <source>
        <strain evidence="8">3651</strain>
        <tissue evidence="8">Leaf</tissue>
    </source>
</reference>
<proteinExistence type="predicted"/>
<dbReference type="Proteomes" id="UP001293254">
    <property type="component" value="Unassembled WGS sequence"/>
</dbReference>
<dbReference type="InterPro" id="IPR003340">
    <property type="entry name" value="B3_DNA-bd"/>
</dbReference>
<dbReference type="PANTHER" id="PTHR31391">
    <property type="entry name" value="B3 DOMAIN-CONTAINING PROTEIN OS11G0197600-RELATED"/>
    <property type="match status" value="1"/>
</dbReference>
<evidence type="ECO:0000256" key="5">
    <source>
        <dbReference type="ARBA" id="ARBA00023242"/>
    </source>
</evidence>
<protein>
    <submittedName>
        <fullName evidence="8">B3 domain-containing protein</fullName>
    </submittedName>
</protein>
<feature type="region of interest" description="Disordered" evidence="6">
    <location>
        <begin position="158"/>
        <end position="182"/>
    </location>
</feature>
<dbReference type="Gene3D" id="2.40.330.10">
    <property type="entry name" value="DNA-binding pseudobarrel domain"/>
    <property type="match status" value="2"/>
</dbReference>
<evidence type="ECO:0000256" key="2">
    <source>
        <dbReference type="ARBA" id="ARBA00023015"/>
    </source>
</evidence>
<comment type="caution">
    <text evidence="8">The sequence shown here is derived from an EMBL/GenBank/DDBJ whole genome shotgun (WGS) entry which is preliminary data.</text>
</comment>
<dbReference type="Pfam" id="PF02362">
    <property type="entry name" value="B3"/>
    <property type="match status" value="2"/>
</dbReference>
<dbReference type="AlphaFoldDB" id="A0AAE1YW90"/>
<keyword evidence="3" id="KW-0238">DNA-binding</keyword>
<feature type="domain" description="TF-B3" evidence="7">
    <location>
        <begin position="254"/>
        <end position="350"/>
    </location>
</feature>
<dbReference type="EMBL" id="JACGWO010000001">
    <property type="protein sequence ID" value="KAK4437183.1"/>
    <property type="molecule type" value="Genomic_DNA"/>
</dbReference>
<evidence type="ECO:0000313" key="8">
    <source>
        <dbReference type="EMBL" id="KAK4437183.1"/>
    </source>
</evidence>
<sequence length="368" mass="41685">MSGERKSYSSLEEEIYWSQFRVVQFLQRVSDNSNDALVLPTTFVKNLREKLAGSVVLKTPNGGEYVVELATSGECVVLFKGKWKEFAEAHCLQKDDTLIFKYHGNSEFDVTMFDGRTGCEKVRTYFVRKEADVVVEMPPHTAKESKCEDDCVLISPHDNKNSATTSGSVGGRTTRKRSGRSSACEDDMDFISLRKGKNVVRAMRGSVSGSIARKQLATKLFEDITEQLNRRVVTDIEKQRTLERAFEELNDNGLLIPMRASYVYARFFLVFSVKWARSQGLKGKQELELRMDDKSWYVKFYDRETSVGLTRGWKAFVLDNGLEEDDVCLFNIVPGSQHPVAINVRVFRVADDVNGSPKNNESCNTNLV</sequence>
<reference evidence="8" key="2">
    <citation type="journal article" date="2024" name="Plant">
        <title>Genomic evolution and insights into agronomic trait innovations of Sesamum species.</title>
        <authorList>
            <person name="Miao H."/>
            <person name="Wang L."/>
            <person name="Qu L."/>
            <person name="Liu H."/>
            <person name="Sun Y."/>
            <person name="Le M."/>
            <person name="Wang Q."/>
            <person name="Wei S."/>
            <person name="Zheng Y."/>
            <person name="Lin W."/>
            <person name="Duan Y."/>
            <person name="Cao H."/>
            <person name="Xiong S."/>
            <person name="Wang X."/>
            <person name="Wei L."/>
            <person name="Li C."/>
            <person name="Ma Q."/>
            <person name="Ju M."/>
            <person name="Zhao R."/>
            <person name="Li G."/>
            <person name="Mu C."/>
            <person name="Tian Q."/>
            <person name="Mei H."/>
            <person name="Zhang T."/>
            <person name="Gao T."/>
            <person name="Zhang H."/>
        </authorList>
    </citation>
    <scope>NUCLEOTIDE SEQUENCE</scope>
    <source>
        <strain evidence="8">3651</strain>
    </source>
</reference>
<gene>
    <name evidence="8" type="ORF">Salat_0052200</name>
</gene>
<dbReference type="GO" id="GO:0003677">
    <property type="term" value="F:DNA binding"/>
    <property type="evidence" value="ECO:0007669"/>
    <property type="project" value="UniProtKB-KW"/>
</dbReference>
<accession>A0AAE1YW90</accession>
<dbReference type="PROSITE" id="PS50863">
    <property type="entry name" value="B3"/>
    <property type="match status" value="2"/>
</dbReference>
<dbReference type="InterPro" id="IPR044837">
    <property type="entry name" value="REM16-like"/>
</dbReference>
<evidence type="ECO:0000256" key="6">
    <source>
        <dbReference type="SAM" id="MobiDB-lite"/>
    </source>
</evidence>
<evidence type="ECO:0000256" key="4">
    <source>
        <dbReference type="ARBA" id="ARBA00023163"/>
    </source>
</evidence>